<dbReference type="AlphaFoldDB" id="A0AAD0ULW9"/>
<dbReference type="EMBL" id="CP033614">
    <property type="protein sequence ID" value="AYV55276.1"/>
    <property type="molecule type" value="Genomic_DNA"/>
</dbReference>
<dbReference type="InterPro" id="IPR013094">
    <property type="entry name" value="AB_hydrolase_3"/>
</dbReference>
<organism evidence="3 4">
    <name type="scientific">Leptospira kmetyi</name>
    <dbReference type="NCBI Taxonomy" id="408139"/>
    <lineage>
        <taxon>Bacteria</taxon>
        <taxon>Pseudomonadati</taxon>
        <taxon>Spirochaetota</taxon>
        <taxon>Spirochaetia</taxon>
        <taxon>Leptospirales</taxon>
        <taxon>Leptospiraceae</taxon>
        <taxon>Leptospira</taxon>
    </lineage>
</organism>
<gene>
    <name evidence="3" type="ORF">EFP84_06965</name>
</gene>
<dbReference type="SUPFAM" id="SSF53474">
    <property type="entry name" value="alpha/beta-Hydrolases"/>
    <property type="match status" value="1"/>
</dbReference>
<dbReference type="PANTHER" id="PTHR48081">
    <property type="entry name" value="AB HYDROLASE SUPERFAMILY PROTEIN C4A8.06C"/>
    <property type="match status" value="1"/>
</dbReference>
<dbReference type="InterPro" id="IPR029058">
    <property type="entry name" value="AB_hydrolase_fold"/>
</dbReference>
<dbReference type="GO" id="GO:0016787">
    <property type="term" value="F:hydrolase activity"/>
    <property type="evidence" value="ECO:0007669"/>
    <property type="project" value="UniProtKB-KW"/>
</dbReference>
<dbReference type="KEGG" id="lkm:EFP84_06965"/>
<dbReference type="InterPro" id="IPR050300">
    <property type="entry name" value="GDXG_lipolytic_enzyme"/>
</dbReference>
<keyword evidence="1 3" id="KW-0378">Hydrolase</keyword>
<protein>
    <submittedName>
        <fullName evidence="3">Alpha/beta hydrolase</fullName>
    </submittedName>
</protein>
<evidence type="ECO:0000256" key="1">
    <source>
        <dbReference type="ARBA" id="ARBA00022801"/>
    </source>
</evidence>
<proteinExistence type="predicted"/>
<dbReference type="PANTHER" id="PTHR48081:SF8">
    <property type="entry name" value="ALPHA_BETA HYDROLASE FOLD-3 DOMAIN-CONTAINING PROTEIN-RELATED"/>
    <property type="match status" value="1"/>
</dbReference>
<name>A0AAD0ULW9_9LEPT</name>
<sequence>MKKNSIRNAFVAVLCLLSLAFLLWSLWNPLPIVKFVLRYTDVMERIRKNSPLPPKGVALDHTVEVIKVKNTTAIWLDRKNSSQGILVYLHGGAYLKGPFETQWKYVSRMIRKTSMAALVIDYKMPPGFPFPHGLEGSLELIRELQKEGSLANRWFLLGDSAGGGLALAIAFRLRETKSSLPQGLILMSPWLNLNMDNPNVDLVAPEDPMLTKKFLIDSANQYAPNADLKNPLISPVYGDVKGLPPILLQTGTSDILLPDIRKFYEKCKENGVSIRYEEYPEAFHVFMMLNPLKEARRAIDSQKEFLLR</sequence>
<evidence type="ECO:0000259" key="2">
    <source>
        <dbReference type="Pfam" id="PF07859"/>
    </source>
</evidence>
<dbReference type="Pfam" id="PF07859">
    <property type="entry name" value="Abhydrolase_3"/>
    <property type="match status" value="1"/>
</dbReference>
<evidence type="ECO:0000313" key="3">
    <source>
        <dbReference type="EMBL" id="AYV55276.1"/>
    </source>
</evidence>
<dbReference type="RefSeq" id="WP_123179404.1">
    <property type="nucleotide sequence ID" value="NZ_CP033614.1"/>
</dbReference>
<dbReference type="Gene3D" id="3.40.50.1820">
    <property type="entry name" value="alpha/beta hydrolase"/>
    <property type="match status" value="1"/>
</dbReference>
<dbReference type="Proteomes" id="UP000276407">
    <property type="component" value="Chromosome 1"/>
</dbReference>
<feature type="domain" description="Alpha/beta hydrolase fold-3" evidence="2">
    <location>
        <begin position="86"/>
        <end position="288"/>
    </location>
</feature>
<reference evidence="3 4" key="1">
    <citation type="submission" date="2018-11" db="EMBL/GenBank/DDBJ databases">
        <title>Complete genome sequence of Leptospira kmetyi isolate LS 001/16 from soil sample associated with a leptospirosis patient in Kelantan.</title>
        <authorList>
            <person name="Muhammad Yusoff F."/>
            <person name="Muhammad Yusoff S."/>
            <person name="Ahmad M.N."/>
            <person name="Yusof N.Y."/>
            <person name="Aziah I."/>
        </authorList>
    </citation>
    <scope>NUCLEOTIDE SEQUENCE [LARGE SCALE GENOMIC DNA]</scope>
    <source>
        <strain evidence="3 4">LS 001/16</strain>
    </source>
</reference>
<evidence type="ECO:0000313" key="4">
    <source>
        <dbReference type="Proteomes" id="UP000276407"/>
    </source>
</evidence>
<accession>A0AAD0ULW9</accession>